<dbReference type="GO" id="GO:0016491">
    <property type="term" value="F:oxidoreductase activity"/>
    <property type="evidence" value="ECO:0007669"/>
    <property type="project" value="InterPro"/>
</dbReference>
<organism evidence="2 3">
    <name type="scientific">Mycena indigotica</name>
    <dbReference type="NCBI Taxonomy" id="2126181"/>
    <lineage>
        <taxon>Eukaryota</taxon>
        <taxon>Fungi</taxon>
        <taxon>Dikarya</taxon>
        <taxon>Basidiomycota</taxon>
        <taxon>Agaricomycotina</taxon>
        <taxon>Agaricomycetes</taxon>
        <taxon>Agaricomycetidae</taxon>
        <taxon>Agaricales</taxon>
        <taxon>Marasmiineae</taxon>
        <taxon>Mycenaceae</taxon>
        <taxon>Mycena</taxon>
    </lineage>
</organism>
<comment type="caution">
    <text evidence="2">The sequence shown here is derived from an EMBL/GenBank/DDBJ whole genome shotgun (WGS) entry which is preliminary data.</text>
</comment>
<dbReference type="Pfam" id="PF00724">
    <property type="entry name" value="Oxidored_FMN"/>
    <property type="match status" value="1"/>
</dbReference>
<dbReference type="PANTHER" id="PTHR22893:SF91">
    <property type="entry name" value="NADPH DEHYDROGENASE 2-RELATED"/>
    <property type="match status" value="1"/>
</dbReference>
<protein>
    <submittedName>
        <fullName evidence="2">Oxidored-FMN domain-containing protein</fullName>
    </submittedName>
</protein>
<dbReference type="FunFam" id="3.20.20.70:FF:000138">
    <property type="entry name" value="NADPH dehydrogenase 1"/>
    <property type="match status" value="1"/>
</dbReference>
<reference evidence="2" key="1">
    <citation type="submission" date="2020-05" db="EMBL/GenBank/DDBJ databases">
        <title>Mycena genomes resolve the evolution of fungal bioluminescence.</title>
        <authorList>
            <person name="Tsai I.J."/>
        </authorList>
    </citation>
    <scope>NUCLEOTIDE SEQUENCE</scope>
    <source>
        <strain evidence="2">171206Taipei</strain>
    </source>
</reference>
<gene>
    <name evidence="2" type="ORF">MIND_00646100</name>
</gene>
<dbReference type="OrthoDB" id="276546at2759"/>
<dbReference type="CDD" id="cd02933">
    <property type="entry name" value="OYE_like_FMN"/>
    <property type="match status" value="1"/>
</dbReference>
<name>A0A8H6SRL8_9AGAR</name>
<dbReference type="RefSeq" id="XP_037221116.1">
    <property type="nucleotide sequence ID" value="XM_037363195.1"/>
</dbReference>
<dbReference type="SUPFAM" id="SSF51395">
    <property type="entry name" value="FMN-linked oxidoreductases"/>
    <property type="match status" value="1"/>
</dbReference>
<dbReference type="InterPro" id="IPR001155">
    <property type="entry name" value="OxRdtase_FMN_N"/>
</dbReference>
<dbReference type="EMBL" id="JACAZF010000005">
    <property type="protein sequence ID" value="KAF7304144.1"/>
    <property type="molecule type" value="Genomic_DNA"/>
</dbReference>
<keyword evidence="3" id="KW-1185">Reference proteome</keyword>
<dbReference type="Proteomes" id="UP000636479">
    <property type="component" value="Unassembled WGS sequence"/>
</dbReference>
<evidence type="ECO:0000313" key="2">
    <source>
        <dbReference type="EMBL" id="KAF7304144.1"/>
    </source>
</evidence>
<dbReference type="InterPro" id="IPR045247">
    <property type="entry name" value="Oye-like"/>
</dbReference>
<dbReference type="InterPro" id="IPR013785">
    <property type="entry name" value="Aldolase_TIM"/>
</dbReference>
<dbReference type="Gene3D" id="3.20.20.70">
    <property type="entry name" value="Aldolase class I"/>
    <property type="match status" value="1"/>
</dbReference>
<evidence type="ECO:0000313" key="3">
    <source>
        <dbReference type="Proteomes" id="UP000636479"/>
    </source>
</evidence>
<dbReference type="AlphaFoldDB" id="A0A8H6SRL8"/>
<sequence length="369" mass="40994">MPPSTSRLFQPIRVGEMELAHRVVFGPTTRFRASKVHVPLPHVVEYYEQRASTPGTFIVTEANFIAPCAGGNRNAPGIWSDEQISAWKTIVDRVHAKGCFMYLQLWATGRAAEPDVLEEEGGLAYVSASNVQQNDRDRPPRALTTEELNEYLELYAVAASNAVHKAGFDGVDIHGANGYLLNQFFNPKTNDRMDEYGGASIENRARFPLAVVEAVTKAVGQSRTGFRVSPWGTFNDMYFEDPIPTYTYLVTQLRDRFPDLAYLAVVEPRFDGAQDVAFVPEGSSNDFIRAIWDRRPLISGGGSTRATAIQAADDKGDLVAFSRLFISNPDLPFRLLHDIPLTKADRAFFYCPGSVDPKGYTDYPFAYTG</sequence>
<accession>A0A8H6SRL8</accession>
<feature type="domain" description="NADH:flavin oxidoreductase/NADH oxidase N-terminal" evidence="1">
    <location>
        <begin position="8"/>
        <end position="340"/>
    </location>
</feature>
<proteinExistence type="predicted"/>
<dbReference type="GeneID" id="59345711"/>
<evidence type="ECO:0000259" key="1">
    <source>
        <dbReference type="Pfam" id="PF00724"/>
    </source>
</evidence>
<dbReference type="GO" id="GO:0010181">
    <property type="term" value="F:FMN binding"/>
    <property type="evidence" value="ECO:0007669"/>
    <property type="project" value="InterPro"/>
</dbReference>
<dbReference type="PANTHER" id="PTHR22893">
    <property type="entry name" value="NADH OXIDOREDUCTASE-RELATED"/>
    <property type="match status" value="1"/>
</dbReference>